<dbReference type="InterPro" id="IPR029063">
    <property type="entry name" value="SAM-dependent_MTases_sf"/>
</dbReference>
<name>A0ABD2LGG9_9BILA</name>
<sequence length="104" mass="11984">MQQSITRTATILADNFQKSARFSEKKNWLRPCVQLCDGEQELAGANVFTSVMVVLSAKIEEVKFPEQVNAIMSSDPMGYMLVNERMLENFIFRRIDCPRRPPNR</sequence>
<organism evidence="1 2">
    <name type="scientific">Heterodera trifolii</name>
    <dbReference type="NCBI Taxonomy" id="157864"/>
    <lineage>
        <taxon>Eukaryota</taxon>
        <taxon>Metazoa</taxon>
        <taxon>Ecdysozoa</taxon>
        <taxon>Nematoda</taxon>
        <taxon>Chromadorea</taxon>
        <taxon>Rhabditida</taxon>
        <taxon>Tylenchina</taxon>
        <taxon>Tylenchomorpha</taxon>
        <taxon>Tylenchoidea</taxon>
        <taxon>Heteroderidae</taxon>
        <taxon>Heteroderinae</taxon>
        <taxon>Heterodera</taxon>
    </lineage>
</organism>
<dbReference type="AlphaFoldDB" id="A0ABD2LGG9"/>
<comment type="caution">
    <text evidence="1">The sequence shown here is derived from an EMBL/GenBank/DDBJ whole genome shotgun (WGS) entry which is preliminary data.</text>
</comment>
<dbReference type="Gene3D" id="3.40.50.150">
    <property type="entry name" value="Vaccinia Virus protein VP39"/>
    <property type="match status" value="1"/>
</dbReference>
<gene>
    <name evidence="1" type="ORF">niasHT_011551</name>
</gene>
<keyword evidence="2" id="KW-1185">Reference proteome</keyword>
<dbReference type="EMBL" id="JBICBT010000420">
    <property type="protein sequence ID" value="KAL3114318.1"/>
    <property type="molecule type" value="Genomic_DNA"/>
</dbReference>
<dbReference type="Proteomes" id="UP001620626">
    <property type="component" value="Unassembled WGS sequence"/>
</dbReference>
<reference evidence="1 2" key="1">
    <citation type="submission" date="2024-10" db="EMBL/GenBank/DDBJ databases">
        <authorList>
            <person name="Kim D."/>
        </authorList>
    </citation>
    <scope>NUCLEOTIDE SEQUENCE [LARGE SCALE GENOMIC DNA]</scope>
    <source>
        <strain evidence="1">BH-2024</strain>
    </source>
</reference>
<evidence type="ECO:0000313" key="1">
    <source>
        <dbReference type="EMBL" id="KAL3114318.1"/>
    </source>
</evidence>
<protein>
    <submittedName>
        <fullName evidence="1">Uncharacterized protein</fullName>
    </submittedName>
</protein>
<evidence type="ECO:0000313" key="2">
    <source>
        <dbReference type="Proteomes" id="UP001620626"/>
    </source>
</evidence>
<proteinExistence type="predicted"/>
<accession>A0ABD2LGG9</accession>